<sequence length="788" mass="90448">MDVGPIEIQIRSCDVLLRGLSSHEHKKQYKMPSSATSFIVCTRVRSKSDRNRHPSIPLSTTLQFGSLPRFDTKVPEKQDERRIAAVGADTVAVSIIQFSGKFQSGLSTVGWEMRLPRAQIEFSKDRRRIKFRSETSIGTWITTVKVRGIHWPSSNESSTHALFLVADPSYTSSFRPTPTVQKPLSAKRMRTTATLSLEHPPVPEVPTKERRNEAVKSTLRSHPHLFRIVTPIKVAPFMQHLRRHPNQAFVHSVCRALQRGFWPWADTRGGDYPDKWDETKGRRGPRVPAHAQFLRDQRDEEIKLGRFSETFGAKLLPGMYAMPIHVKPKPETGKYRMITNHSAGDYALNNMVEEDKIKDMTALDDILALFQALREFKRKYPKVRLVLWKSDVSQAYRRLPMAPEWQMKQVVKIDSQFHVDRCTCFGNKASMAVWQSFMCLVTWIAVNVKGIDHFNYVDDVFGFEEEGKVVRYEPYGATFPKKQVRLLRLWDELGVPHERKKQLYGRRLTILGIQIDPNAMIATLTPEGQDRLESGISEFCDPEFRHTGRTLLECQQLIGYINWAFQVFPLLKPALNTIFAKMEGLDKPNHRVDLDPRIMADFSWMLRHLRHLKGHKFGADEWMPTDLTPDDNTSQVAFVHAAFVHASPPAIGIYFPWMHLGYFCDLPAQFTERDIIFWNALAVCCAVHAAARRRVLQRIRRAGVFSDNTRVVEMFRSLRARPEHNPILKSGVDIIIAHDVDVRVGYVPEKENIVADAISRGRMDLARALDPELHIERLDPPRDALAQF</sequence>
<dbReference type="PANTHER" id="PTHR33050:SF7">
    <property type="entry name" value="RIBONUCLEASE H"/>
    <property type="match status" value="1"/>
</dbReference>
<protein>
    <recommendedName>
        <fullName evidence="3">Reverse transcriptase domain-containing protein</fullName>
    </recommendedName>
</protein>
<proteinExistence type="predicted"/>
<gene>
    <name evidence="1" type="ORF">OBBRIDRAFT_824852</name>
</gene>
<dbReference type="InterPro" id="IPR043502">
    <property type="entry name" value="DNA/RNA_pol_sf"/>
</dbReference>
<dbReference type="OrthoDB" id="3248529at2759"/>
<accession>A0A8E2DN78</accession>
<evidence type="ECO:0008006" key="3">
    <source>
        <dbReference type="Google" id="ProtNLM"/>
    </source>
</evidence>
<organism evidence="1 2">
    <name type="scientific">Obba rivulosa</name>
    <dbReference type="NCBI Taxonomy" id="1052685"/>
    <lineage>
        <taxon>Eukaryota</taxon>
        <taxon>Fungi</taxon>
        <taxon>Dikarya</taxon>
        <taxon>Basidiomycota</taxon>
        <taxon>Agaricomycotina</taxon>
        <taxon>Agaricomycetes</taxon>
        <taxon>Polyporales</taxon>
        <taxon>Gelatoporiaceae</taxon>
        <taxon>Obba</taxon>
    </lineage>
</organism>
<name>A0A8E2DN78_9APHY</name>
<dbReference type="SUPFAM" id="SSF56672">
    <property type="entry name" value="DNA/RNA polymerases"/>
    <property type="match status" value="1"/>
</dbReference>
<dbReference type="Proteomes" id="UP000250043">
    <property type="component" value="Unassembled WGS sequence"/>
</dbReference>
<dbReference type="AlphaFoldDB" id="A0A8E2DN78"/>
<dbReference type="PANTHER" id="PTHR33050">
    <property type="entry name" value="REVERSE TRANSCRIPTASE DOMAIN-CONTAINING PROTEIN"/>
    <property type="match status" value="1"/>
</dbReference>
<evidence type="ECO:0000313" key="1">
    <source>
        <dbReference type="EMBL" id="OCH92259.1"/>
    </source>
</evidence>
<dbReference type="EMBL" id="KV722372">
    <property type="protein sequence ID" value="OCH92259.1"/>
    <property type="molecule type" value="Genomic_DNA"/>
</dbReference>
<keyword evidence="2" id="KW-1185">Reference proteome</keyword>
<reference evidence="1 2" key="1">
    <citation type="submission" date="2016-07" db="EMBL/GenBank/DDBJ databases">
        <title>Draft genome of the white-rot fungus Obba rivulosa 3A-2.</title>
        <authorList>
            <consortium name="DOE Joint Genome Institute"/>
            <person name="Miettinen O."/>
            <person name="Riley R."/>
            <person name="Acob R."/>
            <person name="Barry K."/>
            <person name="Cullen D."/>
            <person name="De Vries R."/>
            <person name="Hainaut M."/>
            <person name="Hatakka A."/>
            <person name="Henrissat B."/>
            <person name="Hilden K."/>
            <person name="Kuo R."/>
            <person name="Labutti K."/>
            <person name="Lipzen A."/>
            <person name="Makela M.R."/>
            <person name="Sandor L."/>
            <person name="Spatafora J.W."/>
            <person name="Grigoriev I.V."/>
            <person name="Hibbett D.S."/>
        </authorList>
    </citation>
    <scope>NUCLEOTIDE SEQUENCE [LARGE SCALE GENOMIC DNA]</scope>
    <source>
        <strain evidence="1 2">3A-2</strain>
    </source>
</reference>
<dbReference type="InterPro" id="IPR052055">
    <property type="entry name" value="Hepadnavirus_pol/RT"/>
</dbReference>
<evidence type="ECO:0000313" key="2">
    <source>
        <dbReference type="Proteomes" id="UP000250043"/>
    </source>
</evidence>